<evidence type="ECO:0000313" key="4">
    <source>
        <dbReference type="EMBL" id="OXA88942.1"/>
    </source>
</evidence>
<dbReference type="InterPro" id="IPR045851">
    <property type="entry name" value="AMP-bd_C_sf"/>
</dbReference>
<dbReference type="CDD" id="cd05930">
    <property type="entry name" value="A_NRPS"/>
    <property type="match status" value="1"/>
</dbReference>
<dbReference type="InterPro" id="IPR009081">
    <property type="entry name" value="PP-bd_ACP"/>
</dbReference>
<feature type="domain" description="Carrier" evidence="3">
    <location>
        <begin position="526"/>
        <end position="601"/>
    </location>
</feature>
<evidence type="ECO:0000256" key="1">
    <source>
        <dbReference type="ARBA" id="ARBA00022450"/>
    </source>
</evidence>
<dbReference type="Pfam" id="PF00550">
    <property type="entry name" value="PP-binding"/>
    <property type="match status" value="1"/>
</dbReference>
<dbReference type="InterPro" id="IPR036736">
    <property type="entry name" value="ACP-like_sf"/>
</dbReference>
<accession>A0A226H407</accession>
<evidence type="ECO:0000259" key="3">
    <source>
        <dbReference type="PROSITE" id="PS50075"/>
    </source>
</evidence>
<dbReference type="InterPro" id="IPR025110">
    <property type="entry name" value="AMP-bd_C"/>
</dbReference>
<dbReference type="NCBIfam" id="TIGR01733">
    <property type="entry name" value="AA-adenyl-dom"/>
    <property type="match status" value="1"/>
</dbReference>
<dbReference type="Gene3D" id="3.40.50.720">
    <property type="entry name" value="NAD(P)-binding Rossmann-like Domain"/>
    <property type="match status" value="1"/>
</dbReference>
<dbReference type="InterPro" id="IPR013120">
    <property type="entry name" value="FAR_NAD-bd"/>
</dbReference>
<dbReference type="Pfam" id="PF00501">
    <property type="entry name" value="AMP-binding"/>
    <property type="match status" value="1"/>
</dbReference>
<dbReference type="Gene3D" id="1.10.1200.10">
    <property type="entry name" value="ACP-like"/>
    <property type="match status" value="1"/>
</dbReference>
<dbReference type="PANTHER" id="PTHR44845">
    <property type="entry name" value="CARRIER DOMAIN-CONTAINING PROTEIN"/>
    <property type="match status" value="1"/>
</dbReference>
<protein>
    <submittedName>
        <fullName evidence="4">Thioester reductase</fullName>
    </submittedName>
</protein>
<dbReference type="OrthoDB" id="4317020at2"/>
<dbReference type="NCBIfam" id="TIGR01746">
    <property type="entry name" value="Thioester-redct"/>
    <property type="match status" value="1"/>
</dbReference>
<dbReference type="InterPro" id="IPR036291">
    <property type="entry name" value="NAD(P)-bd_dom_sf"/>
</dbReference>
<gene>
    <name evidence="4" type="ORF">B0A66_14460</name>
</gene>
<dbReference type="AlphaFoldDB" id="A0A226H407"/>
<evidence type="ECO:0000313" key="5">
    <source>
        <dbReference type="Proteomes" id="UP000198345"/>
    </source>
</evidence>
<dbReference type="InterPro" id="IPR042099">
    <property type="entry name" value="ANL_N_sf"/>
</dbReference>
<dbReference type="PROSITE" id="PS50075">
    <property type="entry name" value="CARRIER"/>
    <property type="match status" value="1"/>
</dbReference>
<dbReference type="PANTHER" id="PTHR44845:SF6">
    <property type="entry name" value="BETA-ALANINE-ACTIVATING ENZYME"/>
    <property type="match status" value="1"/>
</dbReference>
<dbReference type="InterPro" id="IPR010080">
    <property type="entry name" value="Thioester_reductase-like_dom"/>
</dbReference>
<dbReference type="Proteomes" id="UP000198345">
    <property type="component" value="Unassembled WGS sequence"/>
</dbReference>
<sequence>MKNNILKSSFHDNEVSIVKQIEKIAHDNPYKLAIVDNGEKITYKDLNARANQLARYLQTQGIKQEGKVGVCLPQSADRIIAFLAILKLGAAYLPIDGELPQIRMHLMVTDSKIDLLLTTNKYLEKLGNNEIKSIALDLLFQDDGYKKITAGNITLEILPQNPAYIIYTSGSTGTPKGVVIANQSFYNFVQEQAEVLDLSFDSITLQFASPSFDAAVIDIWTPLIKGASIYLYPNNKIVGEPLLEFITAHNIDTVPLMPPMVLASLPLNKPIGNLKTIAIGGEACSESIVKSWYKKIRLINSYGPTEATVAVSNYEFKEETNPRIIGSAMSNVKLLILDENLKPVTKGIIGELYIGGSQLALGYLNRPDDTKKAFIEAPEWFLDQLKGNKIIYKSGDMVLERPDGNLEFYGRKDDQVKIRGYRIELAEIEHNMAKLPQIVKTAVKVQKKENGLPMLIAFIQLAAIHDDEVKSLQSIKTKLQQIMPLYMLPDKIIIVDKMPLTHAGKIDKALLEIPENQVKNSKLPKWKEDNLNEVVKHIWRELLSIENIRDEDDFFDLGGHSLLLAQLHVLLPEPVRNKITLPELYIFTTISAFVKEIDKRMHETEISQKTKAQIMIKELIEDSELHIDFSINEIPDTAILNNPKNIFLTGVTGFVGSHLLEELLRHTSAKIYCLVRASSAADGLERIKSTFAKFKLSWSVSYDSRIMAIIGDLSLYRFGIENLAYHFIANEIDVIYHSGSSVSYVQPYPLIKKSNIDGLHNIIDLAVTSKIKFLVLLSSMGVFSWGRPFTKKTWMYEDDAIEQNMAAVSRDLGYIKSKWVMESIAEKAKAKGLPIINFRLGFAVCHGTSGATVMNQWWGALIRSCIQLKSFPLVMGLKDELTTVDYMCKAIMHISKKKEAVGLNFHLSPLAENDVSLTDFCAKMNEYYGMNLKGIEYHQWLNRWKYDNNVPIYPLLSLFTEDVHEGKSLVEAYENTYYYDRTNTKQFLEDTDLTPPVFDEKLMTPYLKFMGVF</sequence>
<dbReference type="InterPro" id="IPR010071">
    <property type="entry name" value="AA_adenyl_dom"/>
</dbReference>
<dbReference type="SUPFAM" id="SSF47336">
    <property type="entry name" value="ACP-like"/>
    <property type="match status" value="1"/>
</dbReference>
<dbReference type="PROSITE" id="PS00455">
    <property type="entry name" value="AMP_BINDING"/>
    <property type="match status" value="1"/>
</dbReference>
<dbReference type="Pfam" id="PF07993">
    <property type="entry name" value="NAD_binding_4"/>
    <property type="match status" value="1"/>
</dbReference>
<name>A0A226H407_9FLAO</name>
<dbReference type="EMBL" id="MUGW01000029">
    <property type="protein sequence ID" value="OXA88942.1"/>
    <property type="molecule type" value="Genomic_DNA"/>
</dbReference>
<organism evidence="4 5">
    <name type="scientific">Flavobacterium hercynium</name>
    <dbReference type="NCBI Taxonomy" id="387094"/>
    <lineage>
        <taxon>Bacteria</taxon>
        <taxon>Pseudomonadati</taxon>
        <taxon>Bacteroidota</taxon>
        <taxon>Flavobacteriia</taxon>
        <taxon>Flavobacteriales</taxon>
        <taxon>Flavobacteriaceae</taxon>
        <taxon>Flavobacterium</taxon>
    </lineage>
</organism>
<dbReference type="FunFam" id="3.40.50.980:FF:000001">
    <property type="entry name" value="Non-ribosomal peptide synthetase"/>
    <property type="match status" value="1"/>
</dbReference>
<dbReference type="SUPFAM" id="SSF51735">
    <property type="entry name" value="NAD(P)-binding Rossmann-fold domains"/>
    <property type="match status" value="1"/>
</dbReference>
<dbReference type="Pfam" id="PF13193">
    <property type="entry name" value="AMP-binding_C"/>
    <property type="match status" value="1"/>
</dbReference>
<reference evidence="4 5" key="1">
    <citation type="submission" date="2016-11" db="EMBL/GenBank/DDBJ databases">
        <title>Whole genomes of Flavobacteriaceae.</title>
        <authorList>
            <person name="Stine C."/>
            <person name="Li C."/>
            <person name="Tadesse D."/>
        </authorList>
    </citation>
    <scope>NUCLEOTIDE SEQUENCE [LARGE SCALE GENOMIC DNA]</scope>
    <source>
        <strain evidence="4 5">DSM 18292</strain>
    </source>
</reference>
<dbReference type="Gene3D" id="3.30.300.30">
    <property type="match status" value="1"/>
</dbReference>
<dbReference type="Gene3D" id="3.40.50.12780">
    <property type="entry name" value="N-terminal domain of ligase-like"/>
    <property type="match status" value="1"/>
</dbReference>
<dbReference type="InterPro" id="IPR020845">
    <property type="entry name" value="AMP-binding_CS"/>
</dbReference>
<comment type="caution">
    <text evidence="4">The sequence shown here is derived from an EMBL/GenBank/DDBJ whole genome shotgun (WGS) entry which is preliminary data.</text>
</comment>
<evidence type="ECO:0000256" key="2">
    <source>
        <dbReference type="ARBA" id="ARBA00022553"/>
    </source>
</evidence>
<keyword evidence="2" id="KW-0597">Phosphoprotein</keyword>
<keyword evidence="1" id="KW-0596">Phosphopantetheine</keyword>
<dbReference type="InterPro" id="IPR000873">
    <property type="entry name" value="AMP-dep_synth/lig_dom"/>
</dbReference>
<proteinExistence type="predicted"/>
<dbReference type="SUPFAM" id="SSF56801">
    <property type="entry name" value="Acetyl-CoA synthetase-like"/>
    <property type="match status" value="1"/>
</dbReference>
<keyword evidence="5" id="KW-1185">Reference proteome</keyword>